<evidence type="ECO:0000313" key="2">
    <source>
        <dbReference type="EMBL" id="PNX57533.1"/>
    </source>
</evidence>
<proteinExistence type="predicted"/>
<feature type="region of interest" description="Disordered" evidence="1">
    <location>
        <begin position="72"/>
        <end position="107"/>
    </location>
</feature>
<organism evidence="2 3">
    <name type="scientific">Trifolium pratense</name>
    <name type="common">Red clover</name>
    <dbReference type="NCBI Taxonomy" id="57577"/>
    <lineage>
        <taxon>Eukaryota</taxon>
        <taxon>Viridiplantae</taxon>
        <taxon>Streptophyta</taxon>
        <taxon>Embryophyta</taxon>
        <taxon>Tracheophyta</taxon>
        <taxon>Spermatophyta</taxon>
        <taxon>Magnoliopsida</taxon>
        <taxon>eudicotyledons</taxon>
        <taxon>Gunneridae</taxon>
        <taxon>Pentapetalae</taxon>
        <taxon>rosids</taxon>
        <taxon>fabids</taxon>
        <taxon>Fabales</taxon>
        <taxon>Fabaceae</taxon>
        <taxon>Papilionoideae</taxon>
        <taxon>50 kb inversion clade</taxon>
        <taxon>NPAAA clade</taxon>
        <taxon>Hologalegina</taxon>
        <taxon>IRL clade</taxon>
        <taxon>Trifolieae</taxon>
        <taxon>Trifolium</taxon>
    </lineage>
</organism>
<accession>A0A2K3JU14</accession>
<protein>
    <submittedName>
        <fullName evidence="2">Uncharacterized protein</fullName>
    </submittedName>
</protein>
<gene>
    <name evidence="2" type="ORF">L195_g050450</name>
</gene>
<dbReference type="AlphaFoldDB" id="A0A2K3JU14"/>
<dbReference type="Proteomes" id="UP000236291">
    <property type="component" value="Unassembled WGS sequence"/>
</dbReference>
<comment type="caution">
    <text evidence="2">The sequence shown here is derived from an EMBL/GenBank/DDBJ whole genome shotgun (WGS) entry which is preliminary data.</text>
</comment>
<name>A0A2K3JU14_TRIPR</name>
<dbReference type="EMBL" id="ASHM01076701">
    <property type="protein sequence ID" value="PNX57533.1"/>
    <property type="molecule type" value="Genomic_DNA"/>
</dbReference>
<sequence length="107" mass="12022">MEKNNTKAPIVAKSQPQRRKKRVEITTSNSTRSRKSKEVKEVEVIILSSDTSDSDSIDRDYASFLETYVPPELSSRASSSCEEDGSRITMESKMTFPEPAQKDSESD</sequence>
<evidence type="ECO:0000256" key="1">
    <source>
        <dbReference type="SAM" id="MobiDB-lite"/>
    </source>
</evidence>
<reference evidence="2 3" key="1">
    <citation type="journal article" date="2014" name="Am. J. Bot.">
        <title>Genome assembly and annotation for red clover (Trifolium pratense; Fabaceae).</title>
        <authorList>
            <person name="Istvanek J."/>
            <person name="Jaros M."/>
            <person name="Krenek A."/>
            <person name="Repkova J."/>
        </authorList>
    </citation>
    <scope>NUCLEOTIDE SEQUENCE [LARGE SCALE GENOMIC DNA]</scope>
    <source>
        <strain evidence="3">cv. Tatra</strain>
        <tissue evidence="2">Young leaves</tissue>
    </source>
</reference>
<evidence type="ECO:0000313" key="3">
    <source>
        <dbReference type="Proteomes" id="UP000236291"/>
    </source>
</evidence>
<reference evidence="2 3" key="2">
    <citation type="journal article" date="2017" name="Front. Plant Sci.">
        <title>Gene Classification and Mining of Molecular Markers Useful in Red Clover (Trifolium pratense) Breeding.</title>
        <authorList>
            <person name="Istvanek J."/>
            <person name="Dluhosova J."/>
            <person name="Dluhos P."/>
            <person name="Patkova L."/>
            <person name="Nedelnik J."/>
            <person name="Repkova J."/>
        </authorList>
    </citation>
    <scope>NUCLEOTIDE SEQUENCE [LARGE SCALE GENOMIC DNA]</scope>
    <source>
        <strain evidence="3">cv. Tatra</strain>
        <tissue evidence="2">Young leaves</tissue>
    </source>
</reference>
<feature type="region of interest" description="Disordered" evidence="1">
    <location>
        <begin position="1"/>
        <end position="39"/>
    </location>
</feature>